<evidence type="ECO:0000313" key="3">
    <source>
        <dbReference type="Proteomes" id="UP000192872"/>
    </source>
</evidence>
<feature type="domain" description="Serine aminopeptidase S33" evidence="1">
    <location>
        <begin position="22"/>
        <end position="278"/>
    </location>
</feature>
<gene>
    <name evidence="2" type="ORF">A4S15_13525</name>
</gene>
<dbReference type="Pfam" id="PF12146">
    <property type="entry name" value="Hydrolase_4"/>
    <property type="match status" value="1"/>
</dbReference>
<dbReference type="PANTHER" id="PTHR11614">
    <property type="entry name" value="PHOSPHOLIPASE-RELATED"/>
    <property type="match status" value="1"/>
</dbReference>
<evidence type="ECO:0000313" key="2">
    <source>
        <dbReference type="EMBL" id="OQW50662.1"/>
    </source>
</evidence>
<protein>
    <recommendedName>
        <fullName evidence="1">Serine aminopeptidase S33 domain-containing protein</fullName>
    </recommendedName>
</protein>
<name>A0A1W9HTR8_9HYPH</name>
<organism evidence="2 3">
    <name type="scientific">Candidatus Raskinella chloraquaticus</name>
    <dbReference type="NCBI Taxonomy" id="1951219"/>
    <lineage>
        <taxon>Bacteria</taxon>
        <taxon>Pseudomonadati</taxon>
        <taxon>Pseudomonadota</taxon>
        <taxon>Alphaproteobacteria</taxon>
        <taxon>Hyphomicrobiales</taxon>
        <taxon>Phreatobacteraceae</taxon>
        <taxon>Candidatus Raskinella</taxon>
    </lineage>
</organism>
<comment type="caution">
    <text evidence="2">The sequence shown here is derived from an EMBL/GenBank/DDBJ whole genome shotgun (WGS) entry which is preliminary data.</text>
</comment>
<dbReference type="AlphaFoldDB" id="A0A1W9HTR8"/>
<sequence>MIQASDAISLRTASWLATSGQGRGTICLLQGRAEYIEKYFETITNLRAKGFAVATLDWRGQGGSQRLLSNPGKGHISHYDRYETDLVALFEQVVRKDCPPPYYALAHSTGGLIVLRFMTRRARYFERAVLTCPFLGLGTSYEPVAIARLLVRVANETGFGRFFIPTGSAKPGDNQPFLGNVLTSDEARYARNAAIIAAAPQLGIGSPTIGWVGASLAAMADIESEGVMEQTKVPLLILSSGNDAIVSNRAIDAIARRLPMARHLTITGARHELLMERDIAREQVLAAIDTFFSDDSGRTR</sequence>
<dbReference type="Gene3D" id="3.40.50.1820">
    <property type="entry name" value="alpha/beta hydrolase"/>
    <property type="match status" value="1"/>
</dbReference>
<dbReference type="Proteomes" id="UP000192872">
    <property type="component" value="Unassembled WGS sequence"/>
</dbReference>
<dbReference type="STRING" id="1827387.A4S15_13525"/>
<proteinExistence type="predicted"/>
<dbReference type="InterPro" id="IPR022742">
    <property type="entry name" value="Hydrolase_4"/>
</dbReference>
<evidence type="ECO:0000259" key="1">
    <source>
        <dbReference type="Pfam" id="PF12146"/>
    </source>
</evidence>
<reference evidence="2 3" key="1">
    <citation type="journal article" date="2017" name="Water Res.">
        <title>Comammox in drinking water systems.</title>
        <authorList>
            <person name="Wang Y."/>
            <person name="Ma L."/>
            <person name="Mao Y."/>
            <person name="Jiang X."/>
            <person name="Xia Y."/>
            <person name="Yu K."/>
            <person name="Li B."/>
            <person name="Zhang T."/>
        </authorList>
    </citation>
    <scope>NUCLEOTIDE SEQUENCE [LARGE SCALE GENOMIC DNA]</scope>
    <source>
        <strain evidence="2">SG_bin8</strain>
    </source>
</reference>
<dbReference type="InterPro" id="IPR051044">
    <property type="entry name" value="MAG_DAG_Lipase"/>
</dbReference>
<dbReference type="SUPFAM" id="SSF53474">
    <property type="entry name" value="alpha/beta-Hydrolases"/>
    <property type="match status" value="1"/>
</dbReference>
<dbReference type="InterPro" id="IPR029058">
    <property type="entry name" value="AB_hydrolase_fold"/>
</dbReference>
<dbReference type="EMBL" id="LWDL01000025">
    <property type="protein sequence ID" value="OQW50662.1"/>
    <property type="molecule type" value="Genomic_DNA"/>
</dbReference>
<accession>A0A1W9HTR8</accession>